<feature type="transmembrane region" description="Helical" evidence="5">
    <location>
        <begin position="222"/>
        <end position="241"/>
    </location>
</feature>
<dbReference type="PANTHER" id="PTHR31851">
    <property type="entry name" value="FE(2+)/MN(2+) TRANSPORTER PCL1"/>
    <property type="match status" value="1"/>
</dbReference>
<dbReference type="GeneID" id="36834417"/>
<evidence type="ECO:0000256" key="2">
    <source>
        <dbReference type="ARBA" id="ARBA00022692"/>
    </source>
</evidence>
<organism evidence="6 7">
    <name type="scientific">Metallosphaera hakonensis JCM 8857 = DSM 7519</name>
    <dbReference type="NCBI Taxonomy" id="1293036"/>
    <lineage>
        <taxon>Archaea</taxon>
        <taxon>Thermoproteota</taxon>
        <taxon>Thermoprotei</taxon>
        <taxon>Sulfolobales</taxon>
        <taxon>Sulfolobaceae</taxon>
        <taxon>Metallosphaera</taxon>
    </lineage>
</organism>
<comment type="subcellular location">
    <subcellularLocation>
        <location evidence="1">Endomembrane system</location>
        <topology evidence="1">Multi-pass membrane protein</topology>
    </subcellularLocation>
</comment>
<evidence type="ECO:0000256" key="5">
    <source>
        <dbReference type="SAM" id="Phobius"/>
    </source>
</evidence>
<dbReference type="GO" id="GO:0005384">
    <property type="term" value="F:manganese ion transmembrane transporter activity"/>
    <property type="evidence" value="ECO:0007669"/>
    <property type="project" value="InterPro"/>
</dbReference>
<evidence type="ECO:0000256" key="3">
    <source>
        <dbReference type="ARBA" id="ARBA00022989"/>
    </source>
</evidence>
<feature type="transmembrane region" description="Helical" evidence="5">
    <location>
        <begin position="178"/>
        <end position="201"/>
    </location>
</feature>
<evidence type="ECO:0008006" key="8">
    <source>
        <dbReference type="Google" id="ProtNLM"/>
    </source>
</evidence>
<accession>A0A2U9ISI4</accession>
<name>A0A2U9ISI4_9CREN</name>
<evidence type="ECO:0000313" key="6">
    <source>
        <dbReference type="EMBL" id="AWR98947.1"/>
    </source>
</evidence>
<evidence type="ECO:0000256" key="1">
    <source>
        <dbReference type="ARBA" id="ARBA00004127"/>
    </source>
</evidence>
<keyword evidence="2 5" id="KW-0812">Transmembrane</keyword>
<feature type="transmembrane region" description="Helical" evidence="5">
    <location>
        <begin position="151"/>
        <end position="172"/>
    </location>
</feature>
<keyword evidence="3 5" id="KW-1133">Transmembrane helix</keyword>
<dbReference type="Pfam" id="PF01988">
    <property type="entry name" value="VIT1"/>
    <property type="match status" value="1"/>
</dbReference>
<dbReference type="Proteomes" id="UP000247586">
    <property type="component" value="Chromosome"/>
</dbReference>
<proteinExistence type="predicted"/>
<dbReference type="GO" id="GO:0030026">
    <property type="term" value="P:intracellular manganese ion homeostasis"/>
    <property type="evidence" value="ECO:0007669"/>
    <property type="project" value="InterPro"/>
</dbReference>
<dbReference type="EMBL" id="CP029287">
    <property type="protein sequence ID" value="AWR98947.1"/>
    <property type="molecule type" value="Genomic_DNA"/>
</dbReference>
<evidence type="ECO:0000313" key="7">
    <source>
        <dbReference type="Proteomes" id="UP000247586"/>
    </source>
</evidence>
<dbReference type="STRING" id="1293036.GCA_001315825_01823"/>
<dbReference type="AlphaFoldDB" id="A0A2U9ISI4"/>
<evidence type="ECO:0000256" key="4">
    <source>
        <dbReference type="ARBA" id="ARBA00023136"/>
    </source>
</evidence>
<protein>
    <recommendedName>
        <fullName evidence="8">VIT family protein</fullName>
    </recommendedName>
</protein>
<dbReference type="OrthoDB" id="42847at2157"/>
<dbReference type="InterPro" id="IPR008217">
    <property type="entry name" value="Ccc1_fam"/>
</dbReference>
<sequence length="246" mass="27104">MAEQHKEVQHRTEEADVFRTKVFGVQDGLIGVGSIALGAAGFSHNSLLVLITGLIATIAQAFSMGVGEYISTRVRMQVFGNEIKKENYEIENYPEKEKDELISFYQEKGFSREESERIAEILMKNKDVVLHEMLIHELKIFPEEFERPAKLGLIMAFYLVVGGLIPLIPFGVDVALKIGFDLALIISVAFILITLSVFGVASTRYTGLSRPRGALEQVGTGILALMGSYLAGYALSLLFPVPTGLF</sequence>
<feature type="transmembrane region" description="Helical" evidence="5">
    <location>
        <begin position="47"/>
        <end position="67"/>
    </location>
</feature>
<dbReference type="GO" id="GO:0012505">
    <property type="term" value="C:endomembrane system"/>
    <property type="evidence" value="ECO:0007669"/>
    <property type="project" value="UniProtKB-SubCell"/>
</dbReference>
<keyword evidence="4 5" id="KW-0472">Membrane</keyword>
<gene>
    <name evidence="6" type="ORF">DFR87_03705</name>
</gene>
<reference evidence="6" key="1">
    <citation type="submission" date="2018-05" db="EMBL/GenBank/DDBJ databases">
        <title>Complete Genome Sequences of Extremely Thermoacidophilic, Metal-Mobilizing Type-Strain Members of the Archaeal Family Sulfolobaceae: Acidianus brierleyi DSM-1651T, Acidianus sulfidivorans DSM-18786T, Metallosphaera hakonensis DSM-7519T, and Metallosphaera prunae DSM-10039T.</title>
        <authorList>
            <person name="Counts J.A."/>
            <person name="Kelly R.M."/>
        </authorList>
    </citation>
    <scope>NUCLEOTIDE SEQUENCE [LARGE SCALE GENOMIC DNA]</scope>
    <source>
        <strain evidence="6">HO1-1</strain>
    </source>
</reference>
<keyword evidence="7" id="KW-1185">Reference proteome</keyword>
<dbReference type="RefSeq" id="WP_054836802.1">
    <property type="nucleotide sequence ID" value="NZ_BBBA01000011.1"/>
</dbReference>
<dbReference type="KEGG" id="mhk:DFR87_03705"/>